<dbReference type="Pfam" id="PF13193">
    <property type="entry name" value="AMP-binding_C"/>
    <property type="match status" value="1"/>
</dbReference>
<feature type="domain" description="AMP-dependent synthetase/ligase" evidence="2">
    <location>
        <begin position="39"/>
        <end position="383"/>
    </location>
</feature>
<dbReference type="InterPro" id="IPR025110">
    <property type="entry name" value="AMP-bd_C"/>
</dbReference>
<feature type="domain" description="AMP-binding enzyme C-terminal" evidence="3">
    <location>
        <begin position="434"/>
        <end position="509"/>
    </location>
</feature>
<dbReference type="EMBL" id="CP104562">
    <property type="protein sequence ID" value="UXH81009.1"/>
    <property type="molecule type" value="Genomic_DNA"/>
</dbReference>
<evidence type="ECO:0000256" key="1">
    <source>
        <dbReference type="ARBA" id="ARBA00006432"/>
    </source>
</evidence>
<evidence type="ECO:0000259" key="3">
    <source>
        <dbReference type="Pfam" id="PF13193"/>
    </source>
</evidence>
<name>A0ABY6BCU1_9BURK</name>
<dbReference type="Proteomes" id="UP001064933">
    <property type="component" value="Chromosome"/>
</dbReference>
<keyword evidence="5" id="KW-1185">Reference proteome</keyword>
<evidence type="ECO:0000313" key="5">
    <source>
        <dbReference type="Proteomes" id="UP001064933"/>
    </source>
</evidence>
<dbReference type="CDD" id="cd05941">
    <property type="entry name" value="MCS"/>
    <property type="match status" value="1"/>
</dbReference>
<dbReference type="Gene3D" id="3.30.300.30">
    <property type="match status" value="1"/>
</dbReference>
<dbReference type="NCBIfam" id="NF005702">
    <property type="entry name" value="PRK07514.1"/>
    <property type="match status" value="1"/>
</dbReference>
<evidence type="ECO:0000313" key="4">
    <source>
        <dbReference type="EMBL" id="UXH81009.1"/>
    </source>
</evidence>
<dbReference type="InterPro" id="IPR000873">
    <property type="entry name" value="AMP-dep_synth/lig_dom"/>
</dbReference>
<organism evidence="4 5">
    <name type="scientific">Roseateles amylovorans</name>
    <dbReference type="NCBI Taxonomy" id="2978473"/>
    <lineage>
        <taxon>Bacteria</taxon>
        <taxon>Pseudomonadati</taxon>
        <taxon>Pseudomonadota</taxon>
        <taxon>Betaproteobacteria</taxon>
        <taxon>Burkholderiales</taxon>
        <taxon>Sphaerotilaceae</taxon>
        <taxon>Roseateles</taxon>
    </lineage>
</organism>
<proteinExistence type="inferred from homology"/>
<evidence type="ECO:0000259" key="2">
    <source>
        <dbReference type="Pfam" id="PF00501"/>
    </source>
</evidence>
<dbReference type="PROSITE" id="PS00455">
    <property type="entry name" value="AMP_BINDING"/>
    <property type="match status" value="1"/>
</dbReference>
<comment type="similarity">
    <text evidence="1">Belongs to the ATP-dependent AMP-binding enzyme family.</text>
</comment>
<gene>
    <name evidence="4" type="ORF">N4261_22870</name>
</gene>
<dbReference type="RefSeq" id="WP_261760827.1">
    <property type="nucleotide sequence ID" value="NZ_CP104562.2"/>
</dbReference>
<dbReference type="PANTHER" id="PTHR43201:SF8">
    <property type="entry name" value="ACYL-COA SYNTHETASE FAMILY MEMBER 3"/>
    <property type="match status" value="1"/>
</dbReference>
<reference evidence="4" key="1">
    <citation type="submission" date="2022-10" db="EMBL/GenBank/DDBJ databases">
        <title>Characterization and whole genome sequencing of a new Roseateles species, isolated from fresh water.</title>
        <authorList>
            <person name="Guliayeva D.Y."/>
            <person name="Akhremchuk A.E."/>
            <person name="Sikolenko M.A."/>
            <person name="Valentovich L.N."/>
            <person name="Sidarenka A.V."/>
        </authorList>
    </citation>
    <scope>NUCLEOTIDE SEQUENCE</scope>
    <source>
        <strain evidence="4">BIM B-1768</strain>
    </source>
</reference>
<protein>
    <submittedName>
        <fullName evidence="4">Malonyl-CoA synthase</fullName>
    </submittedName>
</protein>
<dbReference type="SUPFAM" id="SSF56801">
    <property type="entry name" value="Acetyl-CoA synthetase-like"/>
    <property type="match status" value="1"/>
</dbReference>
<dbReference type="InterPro" id="IPR045851">
    <property type="entry name" value="AMP-bd_C_sf"/>
</dbReference>
<dbReference type="InterPro" id="IPR042099">
    <property type="entry name" value="ANL_N_sf"/>
</dbReference>
<accession>A0ABY6BCU1</accession>
<sequence>MSLSHSPASGATAADGNLFTALRGAFPADLDACAIEVADGPDTGKRYSWRDLDRATAMIANLLDSLDLPAGSRIAAQTEKSVEALLLYLAVLRAGHVYLPLNTAYQAAELDYFIGNAEPAVVVCAGKHFGWVSKLAFQAKVPWVFTLNEDRTGTLLDRAVQMSDQHTPARRAAEDLAAILYTSGTTGRSKGAMLSHGNLLSNAQVLKDVWGWQPDDVLIHALPIFHVHGLFVASHGALLAGARMIWFSKFEPRGVIARLPQATVFMGVPTLYVRLLEQATLTRETCARMRLFISGSAPLLIETFQDWQHRTGHTILERYGMSETVMLTSNPYRSEDGERVGGTVGLPLPGVGLRVVDDAGQPCPADEIGHLQVRGPNVFGGYWRMPEKTREEFTADGWFKTGDVGRRDGRGYVTIVGRSKDLIISGGFNVYPAEIEGWLNELPGVAESAVVGVPHPDFGEGVIAVVVPRPGASLEGPALIAALKDRIANFKVPKQVFIESELPRNAMGKVQKNLLRERHRQLFG</sequence>
<dbReference type="InterPro" id="IPR020845">
    <property type="entry name" value="AMP-binding_CS"/>
</dbReference>
<dbReference type="Gene3D" id="3.40.50.12780">
    <property type="entry name" value="N-terminal domain of ligase-like"/>
    <property type="match status" value="1"/>
</dbReference>
<dbReference type="PANTHER" id="PTHR43201">
    <property type="entry name" value="ACYL-COA SYNTHETASE"/>
    <property type="match status" value="1"/>
</dbReference>
<dbReference type="Pfam" id="PF00501">
    <property type="entry name" value="AMP-binding"/>
    <property type="match status" value="1"/>
</dbReference>